<dbReference type="InterPro" id="IPR036390">
    <property type="entry name" value="WH_DNA-bd_sf"/>
</dbReference>
<dbReference type="InterPro" id="IPR005119">
    <property type="entry name" value="LysR_subst-bd"/>
</dbReference>
<dbReference type="RefSeq" id="WP_206596579.1">
    <property type="nucleotide sequence ID" value="NZ_JAFKCS010000144.1"/>
</dbReference>
<evidence type="ECO:0000256" key="3">
    <source>
        <dbReference type="ARBA" id="ARBA00023125"/>
    </source>
</evidence>
<evidence type="ECO:0000313" key="7">
    <source>
        <dbReference type="Proteomes" id="UP000663992"/>
    </source>
</evidence>
<dbReference type="PRINTS" id="PR00039">
    <property type="entry name" value="HTHLYSR"/>
</dbReference>
<dbReference type="CDD" id="cd05466">
    <property type="entry name" value="PBP2_LTTR_substrate"/>
    <property type="match status" value="1"/>
</dbReference>
<accession>A0ABS3D016</accession>
<evidence type="ECO:0000256" key="2">
    <source>
        <dbReference type="ARBA" id="ARBA00023015"/>
    </source>
</evidence>
<dbReference type="Pfam" id="PF00126">
    <property type="entry name" value="HTH_1"/>
    <property type="match status" value="1"/>
</dbReference>
<dbReference type="Pfam" id="PF03466">
    <property type="entry name" value="LysR_substrate"/>
    <property type="match status" value="1"/>
</dbReference>
<dbReference type="PROSITE" id="PS50931">
    <property type="entry name" value="HTH_LYSR"/>
    <property type="match status" value="1"/>
</dbReference>
<dbReference type="PANTHER" id="PTHR30579">
    <property type="entry name" value="TRANSCRIPTIONAL REGULATOR"/>
    <property type="match status" value="1"/>
</dbReference>
<dbReference type="InterPro" id="IPR000847">
    <property type="entry name" value="LysR_HTH_N"/>
</dbReference>
<evidence type="ECO:0000259" key="5">
    <source>
        <dbReference type="PROSITE" id="PS50931"/>
    </source>
</evidence>
<organism evidence="6 7">
    <name type="scientific">Bowmanella yangjiangensis</name>
    <dbReference type="NCBI Taxonomy" id="2811230"/>
    <lineage>
        <taxon>Bacteria</taxon>
        <taxon>Pseudomonadati</taxon>
        <taxon>Pseudomonadota</taxon>
        <taxon>Gammaproteobacteria</taxon>
        <taxon>Alteromonadales</taxon>
        <taxon>Alteromonadaceae</taxon>
        <taxon>Bowmanella</taxon>
    </lineage>
</organism>
<keyword evidence="3" id="KW-0238">DNA-binding</keyword>
<dbReference type="Proteomes" id="UP000663992">
    <property type="component" value="Unassembled WGS sequence"/>
</dbReference>
<feature type="non-terminal residue" evidence="6">
    <location>
        <position position="1"/>
    </location>
</feature>
<keyword evidence="7" id="KW-1185">Reference proteome</keyword>
<keyword evidence="4" id="KW-0804">Transcription</keyword>
<gene>
    <name evidence="6" type="ORF">J0A65_22715</name>
</gene>
<dbReference type="SUPFAM" id="SSF46785">
    <property type="entry name" value="Winged helix' DNA-binding domain"/>
    <property type="match status" value="1"/>
</dbReference>
<evidence type="ECO:0000313" key="6">
    <source>
        <dbReference type="EMBL" id="MBN7822693.1"/>
    </source>
</evidence>
<dbReference type="Gene3D" id="1.10.10.10">
    <property type="entry name" value="Winged helix-like DNA-binding domain superfamily/Winged helix DNA-binding domain"/>
    <property type="match status" value="1"/>
</dbReference>
<comment type="similarity">
    <text evidence="1">Belongs to the LysR transcriptional regulatory family.</text>
</comment>
<evidence type="ECO:0000256" key="1">
    <source>
        <dbReference type="ARBA" id="ARBA00009437"/>
    </source>
</evidence>
<dbReference type="InterPro" id="IPR050176">
    <property type="entry name" value="LTTR"/>
</dbReference>
<dbReference type="EMBL" id="JAFKCS010000144">
    <property type="protein sequence ID" value="MBN7822693.1"/>
    <property type="molecule type" value="Genomic_DNA"/>
</dbReference>
<evidence type="ECO:0000256" key="4">
    <source>
        <dbReference type="ARBA" id="ARBA00023163"/>
    </source>
</evidence>
<dbReference type="Gene3D" id="3.40.190.10">
    <property type="entry name" value="Periplasmic binding protein-like II"/>
    <property type="match status" value="2"/>
</dbReference>
<reference evidence="6 7" key="1">
    <citation type="submission" date="2021-03" db="EMBL/GenBank/DDBJ databases">
        <title>novel species isolated from a fishpond in China.</title>
        <authorList>
            <person name="Lu H."/>
            <person name="Cai Z."/>
        </authorList>
    </citation>
    <scope>NUCLEOTIDE SEQUENCE [LARGE SCALE GENOMIC DNA]</scope>
    <source>
        <strain evidence="6 7">Y57</strain>
    </source>
</reference>
<sequence>VIVMPRLAPLIVDGPQAFAAPELRPGRGFVIQSPAVSRAFNGCRCVNSDLDNDLLRAFVTITRTGSFSRAAKLLHRTQAALSLQVKRLEDDLGVKLLERSPRAVAMTEAGEMLLPYATKILSLGEDARRALQPSGQVETIRIGMLEDIAIGALSRVLERFTSHHPHVQLEIVIDDSQALSRMLRETRLDMVIADRQQVDALPAFSWNERLVWVAAHGFRMPSGQDAPVIAFGKGCFWQAPALAQLDASGISWRVVLSSANLGAICSAVEAGMGISFMLEYSVNRSALRILGAEDGLCQDGSVQIGVFLREGGGRSEQWMALYAAICAEVATGRGAELPVVA</sequence>
<proteinExistence type="inferred from homology"/>
<dbReference type="InterPro" id="IPR036388">
    <property type="entry name" value="WH-like_DNA-bd_sf"/>
</dbReference>
<dbReference type="PANTHER" id="PTHR30579:SF7">
    <property type="entry name" value="HTH-TYPE TRANSCRIPTIONAL REGULATOR LRHA-RELATED"/>
    <property type="match status" value="1"/>
</dbReference>
<keyword evidence="2" id="KW-0805">Transcription regulation</keyword>
<comment type="caution">
    <text evidence="6">The sequence shown here is derived from an EMBL/GenBank/DDBJ whole genome shotgun (WGS) entry which is preliminary data.</text>
</comment>
<name>A0ABS3D016_9ALTE</name>
<dbReference type="SUPFAM" id="SSF53850">
    <property type="entry name" value="Periplasmic binding protein-like II"/>
    <property type="match status" value="1"/>
</dbReference>
<protein>
    <submittedName>
        <fullName evidence="6">LysR family transcriptional regulator</fullName>
    </submittedName>
</protein>
<feature type="domain" description="HTH lysR-type" evidence="5">
    <location>
        <begin position="50"/>
        <end position="107"/>
    </location>
</feature>